<feature type="chain" id="PRO_5032289761" evidence="2">
    <location>
        <begin position="25"/>
        <end position="81"/>
    </location>
</feature>
<protein>
    <submittedName>
        <fullName evidence="3">Membrane protein insertase Oxa1/YidC/SpoIIIJ</fullName>
    </submittedName>
</protein>
<dbReference type="Proteomes" id="UP000585721">
    <property type="component" value="Unassembled WGS sequence"/>
</dbReference>
<evidence type="ECO:0000313" key="4">
    <source>
        <dbReference type="Proteomes" id="UP000585721"/>
    </source>
</evidence>
<evidence type="ECO:0000313" key="3">
    <source>
        <dbReference type="EMBL" id="MBB6055531.1"/>
    </source>
</evidence>
<proteinExistence type="predicted"/>
<dbReference type="PROSITE" id="PS51257">
    <property type="entry name" value="PROKAR_LIPOPROTEIN"/>
    <property type="match status" value="1"/>
</dbReference>
<evidence type="ECO:0000256" key="1">
    <source>
        <dbReference type="SAM" id="Coils"/>
    </source>
</evidence>
<dbReference type="EMBL" id="JACHGR010000004">
    <property type="protein sequence ID" value="MBB6055531.1"/>
    <property type="molecule type" value="Genomic_DNA"/>
</dbReference>
<sequence>MSYSKPTRYLVLLTVLFVATGCASQSNEAKLQSDLVILTQKMQALTVELKVLKEKQLKEQQLKAQQQMKAAKAEAEKEKRS</sequence>
<evidence type="ECO:0000256" key="2">
    <source>
        <dbReference type="SAM" id="SignalP"/>
    </source>
</evidence>
<name>A0A841GK04_9GAMM</name>
<organism evidence="3 4">
    <name type="scientific">Tolumonas osonensis</name>
    <dbReference type="NCBI Taxonomy" id="675874"/>
    <lineage>
        <taxon>Bacteria</taxon>
        <taxon>Pseudomonadati</taxon>
        <taxon>Pseudomonadota</taxon>
        <taxon>Gammaproteobacteria</taxon>
        <taxon>Aeromonadales</taxon>
        <taxon>Aeromonadaceae</taxon>
        <taxon>Tolumonas</taxon>
    </lineage>
</organism>
<feature type="coiled-coil region" evidence="1">
    <location>
        <begin position="35"/>
        <end position="81"/>
    </location>
</feature>
<gene>
    <name evidence="3" type="ORF">HNR75_001437</name>
</gene>
<accession>A0A841GK04</accession>
<keyword evidence="1" id="KW-0175">Coiled coil</keyword>
<dbReference type="AlphaFoldDB" id="A0A841GK04"/>
<comment type="caution">
    <text evidence="3">The sequence shown here is derived from an EMBL/GenBank/DDBJ whole genome shotgun (WGS) entry which is preliminary data.</text>
</comment>
<dbReference type="RefSeq" id="WP_188026306.1">
    <property type="nucleotide sequence ID" value="NZ_JACHGR010000004.1"/>
</dbReference>
<keyword evidence="2" id="KW-0732">Signal</keyword>
<feature type="signal peptide" evidence="2">
    <location>
        <begin position="1"/>
        <end position="24"/>
    </location>
</feature>
<keyword evidence="4" id="KW-1185">Reference proteome</keyword>
<reference evidence="3 4" key="1">
    <citation type="submission" date="2020-08" db="EMBL/GenBank/DDBJ databases">
        <title>Genomic Encyclopedia of Type Strains, Phase IV (KMG-IV): sequencing the most valuable type-strain genomes for metagenomic binning, comparative biology and taxonomic classification.</title>
        <authorList>
            <person name="Goeker M."/>
        </authorList>
    </citation>
    <scope>NUCLEOTIDE SEQUENCE [LARGE SCALE GENOMIC DNA]</scope>
    <source>
        <strain evidence="3 4">DSM 22975</strain>
    </source>
</reference>